<protein>
    <recommendedName>
        <fullName evidence="3">Cilia-and flagella-associated protein 161</fullName>
    </recommendedName>
</protein>
<evidence type="ECO:0000313" key="1">
    <source>
        <dbReference type="EMBL" id="OWF53296.1"/>
    </source>
</evidence>
<reference evidence="1 2" key="1">
    <citation type="journal article" date="2017" name="Nat. Ecol. Evol.">
        <title>Scallop genome provides insights into evolution of bilaterian karyotype and development.</title>
        <authorList>
            <person name="Wang S."/>
            <person name="Zhang J."/>
            <person name="Jiao W."/>
            <person name="Li J."/>
            <person name="Xun X."/>
            <person name="Sun Y."/>
            <person name="Guo X."/>
            <person name="Huan P."/>
            <person name="Dong B."/>
            <person name="Zhang L."/>
            <person name="Hu X."/>
            <person name="Sun X."/>
            <person name="Wang J."/>
            <person name="Zhao C."/>
            <person name="Wang Y."/>
            <person name="Wang D."/>
            <person name="Huang X."/>
            <person name="Wang R."/>
            <person name="Lv J."/>
            <person name="Li Y."/>
            <person name="Zhang Z."/>
            <person name="Liu B."/>
            <person name="Lu W."/>
            <person name="Hui Y."/>
            <person name="Liang J."/>
            <person name="Zhou Z."/>
            <person name="Hou R."/>
            <person name="Li X."/>
            <person name="Liu Y."/>
            <person name="Li H."/>
            <person name="Ning X."/>
            <person name="Lin Y."/>
            <person name="Zhao L."/>
            <person name="Xing Q."/>
            <person name="Dou J."/>
            <person name="Li Y."/>
            <person name="Mao J."/>
            <person name="Guo H."/>
            <person name="Dou H."/>
            <person name="Li T."/>
            <person name="Mu C."/>
            <person name="Jiang W."/>
            <person name="Fu Q."/>
            <person name="Fu X."/>
            <person name="Miao Y."/>
            <person name="Liu J."/>
            <person name="Yu Q."/>
            <person name="Li R."/>
            <person name="Liao H."/>
            <person name="Li X."/>
            <person name="Kong Y."/>
            <person name="Jiang Z."/>
            <person name="Chourrout D."/>
            <person name="Li R."/>
            <person name="Bao Z."/>
        </authorList>
    </citation>
    <scope>NUCLEOTIDE SEQUENCE [LARGE SCALE GENOMIC DNA]</scope>
    <source>
        <strain evidence="1 2">PY_sf001</strain>
    </source>
</reference>
<dbReference type="Gene3D" id="2.80.10.50">
    <property type="match status" value="1"/>
</dbReference>
<dbReference type="Proteomes" id="UP000242188">
    <property type="component" value="Unassembled WGS sequence"/>
</dbReference>
<organism evidence="1 2">
    <name type="scientific">Mizuhopecten yessoensis</name>
    <name type="common">Japanese scallop</name>
    <name type="synonym">Patinopecten yessoensis</name>
    <dbReference type="NCBI Taxonomy" id="6573"/>
    <lineage>
        <taxon>Eukaryota</taxon>
        <taxon>Metazoa</taxon>
        <taxon>Spiralia</taxon>
        <taxon>Lophotrochozoa</taxon>
        <taxon>Mollusca</taxon>
        <taxon>Bivalvia</taxon>
        <taxon>Autobranchia</taxon>
        <taxon>Pteriomorphia</taxon>
        <taxon>Pectinida</taxon>
        <taxon>Pectinoidea</taxon>
        <taxon>Pectinidae</taxon>
        <taxon>Mizuhopecten</taxon>
    </lineage>
</organism>
<dbReference type="GO" id="GO:0060271">
    <property type="term" value="P:cilium assembly"/>
    <property type="evidence" value="ECO:0007669"/>
    <property type="project" value="TreeGrafter"/>
</dbReference>
<evidence type="ECO:0008006" key="3">
    <source>
        <dbReference type="Google" id="ProtNLM"/>
    </source>
</evidence>
<proteinExistence type="predicted"/>
<accession>A0A210QX64</accession>
<dbReference type="InterPro" id="IPR055325">
    <property type="entry name" value="CF161"/>
</dbReference>
<dbReference type="AlphaFoldDB" id="A0A210QX64"/>
<dbReference type="EMBL" id="NEDP02001414">
    <property type="protein sequence ID" value="OWF53296.1"/>
    <property type="molecule type" value="Genomic_DNA"/>
</dbReference>
<dbReference type="Pfam" id="PF24569">
    <property type="entry name" value="CFAP161"/>
    <property type="match status" value="1"/>
</dbReference>
<evidence type="ECO:0000313" key="2">
    <source>
        <dbReference type="Proteomes" id="UP000242188"/>
    </source>
</evidence>
<dbReference type="STRING" id="6573.A0A210QX64"/>
<comment type="caution">
    <text evidence="1">The sequence shown here is derived from an EMBL/GenBank/DDBJ whole genome shotgun (WGS) entry which is preliminary data.</text>
</comment>
<dbReference type="PANTHER" id="PTHR24274:SF1">
    <property type="entry name" value="CILIA- AND FLAGELLA-ASSOCIATED PROTEIN 161"/>
    <property type="match status" value="1"/>
</dbReference>
<keyword evidence="2" id="KW-1185">Reference proteome</keyword>
<dbReference type="OrthoDB" id="2126411at2759"/>
<sequence>MNVRTYNPSVRVGNWNEDIQLEEDTLKDFLEKRERGELSFQKRSKLSQMLFKPVNLSISRDGCVHYGDVVVLQCLGAQDRTNYTNDGPRNTCNLAVTPQASNLLQLTKLEGNCDVSGSTSTEPNLRSSFVIKGCEPNHVKGDKLCYGQDFFLCTMDGEGGDLYLQSDRTTLEKSAPRSRHQAVTFVSQPSALTKWRILYYDPRMRMENEDIPVPANSIVIISHMKTNQDLAVEESFLTRTPFGHREYEISANTYLDSHKAEKDVNRWMLVMGVPGDEICPIVPDSQ</sequence>
<dbReference type="GO" id="GO:0031514">
    <property type="term" value="C:motile cilium"/>
    <property type="evidence" value="ECO:0007669"/>
    <property type="project" value="TreeGrafter"/>
</dbReference>
<dbReference type="PANTHER" id="PTHR24274">
    <property type="entry name" value="CILIA- AND FLAGELLA-ASSOCIATED PROTEIN 161"/>
    <property type="match status" value="1"/>
</dbReference>
<name>A0A210QX64_MIZYE</name>
<gene>
    <name evidence="1" type="ORF">KP79_PYT00477</name>
</gene>